<dbReference type="Proteomes" id="UP001500945">
    <property type="component" value="Unassembled WGS sequence"/>
</dbReference>
<keyword evidence="2" id="KW-1185">Reference proteome</keyword>
<evidence type="ECO:0000313" key="1">
    <source>
        <dbReference type="EMBL" id="GAA4409312.1"/>
    </source>
</evidence>
<evidence type="ECO:0000313" key="2">
    <source>
        <dbReference type="Proteomes" id="UP001500945"/>
    </source>
</evidence>
<comment type="caution">
    <text evidence="1">The sequence shown here is derived from an EMBL/GenBank/DDBJ whole genome shotgun (WGS) entry which is preliminary data.</text>
</comment>
<proteinExistence type="predicted"/>
<name>A0ABP8KLL6_9MICO</name>
<organism evidence="1 2">
    <name type="scientific">Fodinibacter luteus</name>
    <dbReference type="NCBI Taxonomy" id="552064"/>
    <lineage>
        <taxon>Bacteria</taxon>
        <taxon>Bacillati</taxon>
        <taxon>Actinomycetota</taxon>
        <taxon>Actinomycetes</taxon>
        <taxon>Micrococcales</taxon>
        <taxon>Intrasporangiaceae</taxon>
        <taxon>Fodinibacter (ex Wang et al. 2009)</taxon>
    </lineage>
</organism>
<reference evidence="2" key="1">
    <citation type="journal article" date="2019" name="Int. J. Syst. Evol. Microbiol.">
        <title>The Global Catalogue of Microorganisms (GCM) 10K type strain sequencing project: providing services to taxonomists for standard genome sequencing and annotation.</title>
        <authorList>
            <consortium name="The Broad Institute Genomics Platform"/>
            <consortium name="The Broad Institute Genome Sequencing Center for Infectious Disease"/>
            <person name="Wu L."/>
            <person name="Ma J."/>
        </authorList>
    </citation>
    <scope>NUCLEOTIDE SEQUENCE [LARGE SCALE GENOMIC DNA]</scope>
    <source>
        <strain evidence="2">JCM 17809</strain>
    </source>
</reference>
<protein>
    <submittedName>
        <fullName evidence="1">Uncharacterized protein</fullName>
    </submittedName>
</protein>
<dbReference type="Pfam" id="PF22531">
    <property type="entry name" value="DUF7002"/>
    <property type="match status" value="1"/>
</dbReference>
<dbReference type="RefSeq" id="WP_345207039.1">
    <property type="nucleotide sequence ID" value="NZ_BAABGM010000016.1"/>
</dbReference>
<dbReference type="EMBL" id="BAABGM010000016">
    <property type="protein sequence ID" value="GAA4409312.1"/>
    <property type="molecule type" value="Genomic_DNA"/>
</dbReference>
<sequence>MDVSELISTYPRVFHSASGLAWPSIKQHGLLSTQRLLDLYQVSPHRQVELLTQRRSESVELVAPGLPPAVIRDQKPMKFLGEKIEPGGSVESFLMAINSRVFFWPSLERLERLRQAKEYRNLEQVILHVDTKMLVERYEDQIELCRFNSGAITQRNHPLRSRDSWVAIDHYPHSEYRRKHGRVGALAEVTVLDAVPDVLDMVADIEHVRPSLARANAAQVEPGPSAS</sequence>
<dbReference type="InterPro" id="IPR054271">
    <property type="entry name" value="DUF7002"/>
</dbReference>
<gene>
    <name evidence="1" type="ORF">GCM10023168_27930</name>
</gene>
<accession>A0ABP8KLL6</accession>